<evidence type="ECO:0000313" key="3">
    <source>
        <dbReference type="EMBL" id="TDP83497.1"/>
    </source>
</evidence>
<accession>A0A4R6RCR7</accession>
<evidence type="ECO:0000313" key="4">
    <source>
        <dbReference type="Proteomes" id="UP000294547"/>
    </source>
</evidence>
<comment type="caution">
    <text evidence="3">The sequence shown here is derived from an EMBL/GenBank/DDBJ whole genome shotgun (WGS) entry which is preliminary data.</text>
</comment>
<gene>
    <name evidence="3" type="ORF">EDD54_3459</name>
</gene>
<dbReference type="Pfam" id="PF06568">
    <property type="entry name" value="YjiS-like"/>
    <property type="match status" value="1"/>
</dbReference>
<protein>
    <submittedName>
        <fullName evidence="3">Uncharacterized protein DUF1127</fullName>
    </submittedName>
</protein>
<keyword evidence="4" id="KW-1185">Reference proteome</keyword>
<dbReference type="OrthoDB" id="7861975at2"/>
<dbReference type="EMBL" id="SNXY01000009">
    <property type="protein sequence ID" value="TDP83497.1"/>
    <property type="molecule type" value="Genomic_DNA"/>
</dbReference>
<sequence>MTAFSKTSARTHSGFPLTAAVWRGLSNAVALAVTVIRNRAAVRSLGDLDDYLLADIGLTRADLREATAVPLTDDPSRLLAARVNGALDHQARGVPTPRVATDGARPRRWRAS</sequence>
<name>A0A4R6RCR7_9HYPH</name>
<feature type="region of interest" description="Disordered" evidence="1">
    <location>
        <begin position="90"/>
        <end position="112"/>
    </location>
</feature>
<evidence type="ECO:0000256" key="1">
    <source>
        <dbReference type="SAM" id="MobiDB-lite"/>
    </source>
</evidence>
<dbReference type="Proteomes" id="UP000294547">
    <property type="component" value="Unassembled WGS sequence"/>
</dbReference>
<evidence type="ECO:0000259" key="2">
    <source>
        <dbReference type="Pfam" id="PF06568"/>
    </source>
</evidence>
<proteinExistence type="predicted"/>
<dbReference type="RefSeq" id="WP_126538491.1">
    <property type="nucleotide sequence ID" value="NZ_BSPM01000009.1"/>
</dbReference>
<reference evidence="3 4" key="1">
    <citation type="submission" date="2019-03" db="EMBL/GenBank/DDBJ databases">
        <title>Genomic Encyclopedia of Type Strains, Phase IV (KMG-IV): sequencing the most valuable type-strain genomes for metagenomic binning, comparative biology and taxonomic classification.</title>
        <authorList>
            <person name="Goeker M."/>
        </authorList>
    </citation>
    <scope>NUCLEOTIDE SEQUENCE [LARGE SCALE GENOMIC DNA]</scope>
    <source>
        <strain evidence="3 4">DSM 102969</strain>
    </source>
</reference>
<organism evidence="3 4">
    <name type="scientific">Oharaeibacter diazotrophicus</name>
    <dbReference type="NCBI Taxonomy" id="1920512"/>
    <lineage>
        <taxon>Bacteria</taxon>
        <taxon>Pseudomonadati</taxon>
        <taxon>Pseudomonadota</taxon>
        <taxon>Alphaproteobacteria</taxon>
        <taxon>Hyphomicrobiales</taxon>
        <taxon>Pleomorphomonadaceae</taxon>
        <taxon>Oharaeibacter</taxon>
    </lineage>
</organism>
<dbReference type="AlphaFoldDB" id="A0A4R6RCR7"/>
<feature type="domain" description="YjiS-like" evidence="2">
    <location>
        <begin position="37"/>
        <end position="64"/>
    </location>
</feature>
<dbReference type="InterPro" id="IPR009506">
    <property type="entry name" value="YjiS-like"/>
</dbReference>